<feature type="domain" description="CoA carboxyltransferase C-terminal" evidence="4">
    <location>
        <begin position="291"/>
        <end position="538"/>
    </location>
</feature>
<evidence type="ECO:0000256" key="2">
    <source>
        <dbReference type="SAM" id="MobiDB-lite"/>
    </source>
</evidence>
<evidence type="ECO:0000256" key="1">
    <source>
        <dbReference type="ARBA" id="ARBA00006102"/>
    </source>
</evidence>
<dbReference type="InterPro" id="IPR051047">
    <property type="entry name" value="AccD/PCCB"/>
</dbReference>
<accession>A0ABX6IJD1</accession>
<feature type="region of interest" description="Disordered" evidence="2">
    <location>
        <begin position="1"/>
        <end position="31"/>
    </location>
</feature>
<feature type="domain" description="CoA carboxyltransferase N-terminal" evidence="3">
    <location>
        <begin position="26"/>
        <end position="288"/>
    </location>
</feature>
<dbReference type="EMBL" id="CP045809">
    <property type="protein sequence ID" value="QHN35979.1"/>
    <property type="molecule type" value="Genomic_DNA"/>
</dbReference>
<dbReference type="PANTHER" id="PTHR43842:SF2">
    <property type="entry name" value="PROPIONYL-COA CARBOXYLASE BETA CHAIN, MITOCHONDRIAL"/>
    <property type="match status" value="1"/>
</dbReference>
<name>A0ABX6IJD1_9ACTN</name>
<dbReference type="InterPro" id="IPR011762">
    <property type="entry name" value="COA_CT_N"/>
</dbReference>
<dbReference type="InterPro" id="IPR034733">
    <property type="entry name" value="AcCoA_carboxyl_beta"/>
</dbReference>
<organism evidence="5 6">
    <name type="scientific">Gordonia pseudamarae</name>
    <dbReference type="NCBI Taxonomy" id="2831662"/>
    <lineage>
        <taxon>Bacteria</taxon>
        <taxon>Bacillati</taxon>
        <taxon>Actinomycetota</taxon>
        <taxon>Actinomycetes</taxon>
        <taxon>Mycobacteriales</taxon>
        <taxon>Gordoniaceae</taxon>
        <taxon>Gordonia</taxon>
    </lineage>
</organism>
<evidence type="ECO:0000313" key="6">
    <source>
        <dbReference type="Proteomes" id="UP001059836"/>
    </source>
</evidence>
<dbReference type="PROSITE" id="PS50980">
    <property type="entry name" value="COA_CT_NTER"/>
    <property type="match status" value="1"/>
</dbReference>
<dbReference type="Gene3D" id="3.90.226.10">
    <property type="entry name" value="2-enoyl-CoA Hydratase, Chain A, domain 1"/>
    <property type="match status" value="2"/>
</dbReference>
<evidence type="ECO:0000313" key="5">
    <source>
        <dbReference type="EMBL" id="QHN35979.1"/>
    </source>
</evidence>
<sequence>MKLNCDTTVRRRQAEPDPQASFPQPGGRPVPTSFDQIAAAYAATADPARPGPVTAQHDRGKLSARERISLLCGDDFAEFGALATPDLIAGQPHAENTCLHGDGVVTGTGFVDGRPVTIAAFDFTVLGGSNGDVGMRKIGRCIQTSLDDRIPLVLLCDGGGHRIQEGLDSRLAALGSTMLTRLVDLSGLVPTVAVMMGPGFGLATNLAALCDFVVMVRGISTMGMSAAPFVKAGTGEELTNEQIGGADVQARNGIADIAADDEHEALDAVRAYLSYLPSAADGDIPLGSGVESSIDADALIPDSPRRAYDVRDVVEAISDADSLFEIRGAAAPNIVTCFARIGGKAVGVVANQPMHLGGSLDSGACEKAAHFIAVCDAFGLPLVLMIDLPGFLIGTAAESSQLGRRSGRLMYELAVATVPRYVIVMRKAYGAAYVAMGGGRSIDADLVVAWPTAEICAMPIDSAVDIAYRRQIEAADNPAAHRDAVIDRLRAGVNPLRAASGFGIDNIITPGQTRAALIQAVRRARRRRDVRVPGKRRSISPI</sequence>
<evidence type="ECO:0000259" key="4">
    <source>
        <dbReference type="PROSITE" id="PS50989"/>
    </source>
</evidence>
<dbReference type="PROSITE" id="PS50989">
    <property type="entry name" value="COA_CT_CTER"/>
    <property type="match status" value="1"/>
</dbReference>
<keyword evidence="6" id="KW-1185">Reference proteome</keyword>
<dbReference type="SUPFAM" id="SSF52096">
    <property type="entry name" value="ClpP/crotonase"/>
    <property type="match status" value="2"/>
</dbReference>
<gene>
    <name evidence="5" type="ORF">GII31_14985</name>
</gene>
<reference evidence="5" key="1">
    <citation type="journal article" date="2021" name="Nat. Microbiol.">
        <title>Cocultivation of an ultrasmall environmental parasitic bacterium with lytic ability against bacteria associated with wastewater foams.</title>
        <authorList>
            <person name="Batinovic S."/>
            <person name="Rose J.J.A."/>
            <person name="Ratcliffe J."/>
            <person name="Seviour R.J."/>
            <person name="Petrovski S."/>
        </authorList>
    </citation>
    <scope>NUCLEOTIDE SEQUENCE</scope>
    <source>
        <strain evidence="5">CON9</strain>
    </source>
</reference>
<dbReference type="Pfam" id="PF01039">
    <property type="entry name" value="Carboxyl_trans"/>
    <property type="match status" value="1"/>
</dbReference>
<dbReference type="InterPro" id="IPR011763">
    <property type="entry name" value="COA_CT_C"/>
</dbReference>
<dbReference type="Proteomes" id="UP001059836">
    <property type="component" value="Chromosome"/>
</dbReference>
<protein>
    <submittedName>
        <fullName evidence="5">Acyl-CoA carboxylase</fullName>
    </submittedName>
</protein>
<evidence type="ECO:0000259" key="3">
    <source>
        <dbReference type="PROSITE" id="PS50980"/>
    </source>
</evidence>
<dbReference type="PANTHER" id="PTHR43842">
    <property type="entry name" value="PROPIONYL-COA CARBOXYLASE BETA CHAIN"/>
    <property type="match status" value="1"/>
</dbReference>
<comment type="similarity">
    <text evidence="1">Belongs to the AccD/PCCB family.</text>
</comment>
<dbReference type="InterPro" id="IPR029045">
    <property type="entry name" value="ClpP/crotonase-like_dom_sf"/>
</dbReference>
<proteinExistence type="inferred from homology"/>